<dbReference type="GO" id="GO:0006355">
    <property type="term" value="P:regulation of DNA-templated transcription"/>
    <property type="evidence" value="ECO:0007669"/>
    <property type="project" value="UniProtKB-ARBA"/>
</dbReference>
<evidence type="ECO:0000256" key="8">
    <source>
        <dbReference type="ARBA" id="ARBA00023242"/>
    </source>
</evidence>
<reference evidence="12" key="1">
    <citation type="submission" date="2020-03" db="EMBL/GenBank/DDBJ databases">
        <authorList>
            <person name="Weist P."/>
        </authorList>
    </citation>
    <scope>NUCLEOTIDE SEQUENCE</scope>
</reference>
<feature type="binding site" evidence="11">
    <location>
        <position position="458"/>
    </location>
    <ligand>
        <name>a divalent metal cation</name>
        <dbReference type="ChEBI" id="CHEBI:60240"/>
        <label>1</label>
    </ligand>
</feature>
<organism evidence="12 13">
    <name type="scientific">Pleuronectes platessa</name>
    <name type="common">European plaice</name>
    <dbReference type="NCBI Taxonomy" id="8262"/>
    <lineage>
        <taxon>Eukaryota</taxon>
        <taxon>Metazoa</taxon>
        <taxon>Chordata</taxon>
        <taxon>Craniata</taxon>
        <taxon>Vertebrata</taxon>
        <taxon>Euteleostomi</taxon>
        <taxon>Actinopterygii</taxon>
        <taxon>Neopterygii</taxon>
        <taxon>Teleostei</taxon>
        <taxon>Neoteleostei</taxon>
        <taxon>Acanthomorphata</taxon>
        <taxon>Carangaria</taxon>
        <taxon>Pleuronectiformes</taxon>
        <taxon>Pleuronectoidei</taxon>
        <taxon>Pleuronectidae</taxon>
        <taxon>Pleuronectes</taxon>
    </lineage>
</organism>
<evidence type="ECO:0000256" key="2">
    <source>
        <dbReference type="ARBA" id="ARBA00004496"/>
    </source>
</evidence>
<keyword evidence="13" id="KW-1185">Reference proteome</keyword>
<feature type="binding site" evidence="11">
    <location>
        <position position="253"/>
    </location>
    <ligand>
        <name>a divalent metal cation</name>
        <dbReference type="ChEBI" id="CHEBI:60240"/>
        <label>1</label>
    </ligand>
</feature>
<evidence type="ECO:0000313" key="12">
    <source>
        <dbReference type="EMBL" id="CAB1440056.1"/>
    </source>
</evidence>
<evidence type="ECO:0000256" key="3">
    <source>
        <dbReference type="ARBA" id="ARBA00006964"/>
    </source>
</evidence>
<gene>
    <name evidence="12" type="ORF">PLEPLA_LOCUS27822</name>
</gene>
<evidence type="ECO:0000256" key="10">
    <source>
        <dbReference type="ARBA" id="ARBA00062046"/>
    </source>
</evidence>
<dbReference type="FunFam" id="3.40.1390.30:FF:000001">
    <property type="entry name" value="GTP cyclohydrolase 1 type 2"/>
    <property type="match status" value="1"/>
</dbReference>
<dbReference type="PANTHER" id="PTHR13799:SF13">
    <property type="entry name" value="NIF3-LIKE PROTEIN 1"/>
    <property type="match status" value="1"/>
</dbReference>
<comment type="subcellular location">
    <subcellularLocation>
        <location evidence="2">Cytoplasm</location>
    </subcellularLocation>
    <subcellularLocation>
        <location evidence="1">Nucleus</location>
    </subcellularLocation>
</comment>
<dbReference type="Proteomes" id="UP001153269">
    <property type="component" value="Unassembled WGS sequence"/>
</dbReference>
<comment type="subunit">
    <text evidence="10">Homodimer. Interacts with COPS2. Interacts with THOC7.</text>
</comment>
<name>A0A9N7UZN7_PLEPL</name>
<keyword evidence="11" id="KW-0479">Metal-binding</keyword>
<dbReference type="EMBL" id="CADEAL010002391">
    <property type="protein sequence ID" value="CAB1440056.1"/>
    <property type="molecule type" value="Genomic_DNA"/>
</dbReference>
<dbReference type="GO" id="GO:0005739">
    <property type="term" value="C:mitochondrion"/>
    <property type="evidence" value="ECO:0007669"/>
    <property type="project" value="TreeGrafter"/>
</dbReference>
<feature type="binding site" evidence="11">
    <location>
        <position position="215"/>
    </location>
    <ligand>
        <name>a divalent metal cation</name>
        <dbReference type="ChEBI" id="CHEBI:60240"/>
        <label>2</label>
    </ligand>
</feature>
<comment type="function">
    <text evidence="9">May function as a transcriptional corepressor through its interaction with COPS2, negatively regulating the expression of genes involved in neuronal differentiation.</text>
</comment>
<protein>
    <recommendedName>
        <fullName evidence="4">NIF3-like protein 1</fullName>
    </recommendedName>
</protein>
<sequence length="600" mass="64964">MLLLCCVGRNVGDLVTSPSYIFWKELLQSALRRVLRKDTEPQVSPDACVIEMAVDTEIQLKSPPMLTGRNLTRTFVSLSYRSLCADRSLVSRPALCSAASTVSSIRPSLPSPSHSRRFLTNRQTLVPLHPSFPFPSAHSLCHSTHCSGRMELKEVLQVLEQLAPLSLAESWDNVGLLVEPSKPRPVKTVLLTNDLTDAVMEEAEAMSCDLMISYHPPLFRPIKRLVQKEWKQRLAVRAVEAGMAIFSPHTSWDSVKGGINDWLVGGLGSGQVSVLSQSFGGSSHTHKLEFMVRSQEELDTVMEELKACDGGTALQHSVNRPENSGIHVGVTCSESALTLSVHALLKHTTPSQSLSILKLEKPPIPGHGPGRLSVLVQPVTVATAIQKMKSHLGLSHLRLALGWGQTLESTVCTVAVCAGSGISVLSGVKADLHITGEMAHHEVLDTVAKGTSVILSDHSNSERGYLTVFREKLAVRLPESVTVVVSKADRDPLESLVAAAPATHLLVRKNIKRRHTRPTAAIKRPNCKVSSSSGFIQGPAPCREELTGGLLRGRALSSSHQAATGELPVNHWIYVEGQEPFETRAAAARNVTSVNTTVSK</sequence>
<dbReference type="FunFam" id="3.40.1390.30:FF:000004">
    <property type="entry name" value="NIF3-like protein 1"/>
    <property type="match status" value="1"/>
</dbReference>
<comment type="caution">
    <text evidence="12">The sequence shown here is derived from an EMBL/GenBank/DDBJ whole genome shotgun (WGS) entry which is preliminary data.</text>
</comment>
<dbReference type="GO" id="GO:0005634">
    <property type="term" value="C:nucleus"/>
    <property type="evidence" value="ECO:0007669"/>
    <property type="project" value="UniProtKB-SubCell"/>
</dbReference>
<accession>A0A9N7UZN7</accession>
<evidence type="ECO:0000256" key="7">
    <source>
        <dbReference type="ARBA" id="ARBA00022990"/>
    </source>
</evidence>
<evidence type="ECO:0000256" key="4">
    <source>
        <dbReference type="ARBA" id="ARBA00019069"/>
    </source>
</evidence>
<feature type="binding site" evidence="11">
    <location>
        <position position="462"/>
    </location>
    <ligand>
        <name>a divalent metal cation</name>
        <dbReference type="ChEBI" id="CHEBI:60240"/>
        <label>1</label>
    </ligand>
</feature>
<evidence type="ECO:0000256" key="11">
    <source>
        <dbReference type="PIRSR" id="PIRSR602678-1"/>
    </source>
</evidence>
<evidence type="ECO:0000256" key="1">
    <source>
        <dbReference type="ARBA" id="ARBA00004123"/>
    </source>
</evidence>
<dbReference type="AlphaFoldDB" id="A0A9N7UZN7"/>
<dbReference type="Gene3D" id="3.40.1390.30">
    <property type="entry name" value="NIF3 (NGG1p interacting factor 3)-like"/>
    <property type="match status" value="2"/>
</dbReference>
<dbReference type="InterPro" id="IPR036069">
    <property type="entry name" value="DUF34/NIF3_sf"/>
</dbReference>
<evidence type="ECO:0000256" key="6">
    <source>
        <dbReference type="ARBA" id="ARBA00022553"/>
    </source>
</evidence>
<dbReference type="NCBIfam" id="TIGR00486">
    <property type="entry name" value="YbgI_SA1388"/>
    <property type="match status" value="1"/>
</dbReference>
<comment type="similarity">
    <text evidence="3">Belongs to the GTP cyclohydrolase I type 2/NIF3 family.</text>
</comment>
<keyword evidence="6" id="KW-0597">Phosphoprotein</keyword>
<evidence type="ECO:0000313" key="13">
    <source>
        <dbReference type="Proteomes" id="UP001153269"/>
    </source>
</evidence>
<dbReference type="InterPro" id="IPR002678">
    <property type="entry name" value="DUF34/NIF3"/>
</dbReference>
<evidence type="ECO:0000256" key="9">
    <source>
        <dbReference type="ARBA" id="ARBA00059551"/>
    </source>
</evidence>
<dbReference type="GO" id="GO:0046872">
    <property type="term" value="F:metal ion binding"/>
    <property type="evidence" value="ECO:0007669"/>
    <property type="project" value="UniProtKB-KW"/>
</dbReference>
<dbReference type="Pfam" id="PF01784">
    <property type="entry name" value="DUF34_NIF3"/>
    <property type="match status" value="1"/>
</dbReference>
<keyword evidence="5" id="KW-0963">Cytoplasm</keyword>
<keyword evidence="7" id="KW-0007">Acetylation</keyword>
<keyword evidence="8" id="KW-0539">Nucleus</keyword>
<proteinExistence type="inferred from homology"/>
<dbReference type="PANTHER" id="PTHR13799">
    <property type="entry name" value="NGG1 INTERACTING FACTOR 3"/>
    <property type="match status" value="1"/>
</dbReference>
<dbReference type="SUPFAM" id="SSF102705">
    <property type="entry name" value="NIF3 (NGG1p interacting factor 3)-like"/>
    <property type="match status" value="1"/>
</dbReference>
<evidence type="ECO:0000256" key="5">
    <source>
        <dbReference type="ARBA" id="ARBA00022490"/>
    </source>
</evidence>